<dbReference type="PANTHER" id="PTHR20883">
    <property type="entry name" value="PHYTANOYL-COA DIOXYGENASE DOMAIN CONTAINING 1"/>
    <property type="match status" value="1"/>
</dbReference>
<evidence type="ECO:0000313" key="1">
    <source>
        <dbReference type="EMBL" id="MBM7589644.1"/>
    </source>
</evidence>
<dbReference type="Proteomes" id="UP000717624">
    <property type="component" value="Unassembled WGS sequence"/>
</dbReference>
<dbReference type="GO" id="GO:0016706">
    <property type="term" value="F:2-oxoglutarate-dependent dioxygenase activity"/>
    <property type="evidence" value="ECO:0007669"/>
    <property type="project" value="UniProtKB-ARBA"/>
</dbReference>
<dbReference type="InterPro" id="IPR008775">
    <property type="entry name" value="Phytyl_CoA_dOase-like"/>
</dbReference>
<reference evidence="1" key="1">
    <citation type="submission" date="2021-01" db="EMBL/GenBank/DDBJ databases">
        <title>Genomic Encyclopedia of Type Strains, Phase IV (KMG-IV): sequencing the most valuable type-strain genomes for metagenomic binning, comparative biology and taxonomic classification.</title>
        <authorList>
            <person name="Goeker M."/>
        </authorList>
    </citation>
    <scope>NUCLEOTIDE SEQUENCE</scope>
    <source>
        <strain evidence="1">DSM 25523</strain>
    </source>
</reference>
<comment type="caution">
    <text evidence="1">The sequence shown here is derived from an EMBL/GenBank/DDBJ whole genome shotgun (WGS) entry which is preliminary data.</text>
</comment>
<dbReference type="AlphaFoldDB" id="A0A938XWX8"/>
<dbReference type="SUPFAM" id="SSF51197">
    <property type="entry name" value="Clavaminate synthase-like"/>
    <property type="match status" value="1"/>
</dbReference>
<proteinExistence type="predicted"/>
<keyword evidence="1" id="KW-0560">Oxidoreductase</keyword>
<dbReference type="PANTHER" id="PTHR20883:SF48">
    <property type="entry name" value="ECTOINE DIOXYGENASE"/>
    <property type="match status" value="1"/>
</dbReference>
<keyword evidence="1" id="KW-0223">Dioxygenase</keyword>
<accession>A0A938XWX8</accession>
<dbReference type="EMBL" id="JAFBEB010000003">
    <property type="protein sequence ID" value="MBM7589644.1"/>
    <property type="molecule type" value="Genomic_DNA"/>
</dbReference>
<dbReference type="GO" id="GO:0005506">
    <property type="term" value="F:iron ion binding"/>
    <property type="evidence" value="ECO:0007669"/>
    <property type="project" value="UniProtKB-ARBA"/>
</dbReference>
<name>A0A938XWX8_9BACL</name>
<organism evidence="1 2">
    <name type="scientific">Brevibacillus fulvus</name>
    <dbReference type="NCBI Taxonomy" id="1125967"/>
    <lineage>
        <taxon>Bacteria</taxon>
        <taxon>Bacillati</taxon>
        <taxon>Bacillota</taxon>
        <taxon>Bacilli</taxon>
        <taxon>Bacillales</taxon>
        <taxon>Paenibacillaceae</taxon>
        <taxon>Brevibacillus</taxon>
    </lineage>
</organism>
<gene>
    <name evidence="1" type="ORF">JOD01_001244</name>
</gene>
<protein>
    <submittedName>
        <fullName evidence="1">Ectoine hydroxylase-related dioxygenase (Phytanoyl-CoA dioxygenase family)</fullName>
    </submittedName>
</protein>
<evidence type="ECO:0000313" key="2">
    <source>
        <dbReference type="Proteomes" id="UP000717624"/>
    </source>
</evidence>
<dbReference type="Gene3D" id="2.60.120.620">
    <property type="entry name" value="q2cbj1_9rhob like domain"/>
    <property type="match status" value="1"/>
</dbReference>
<dbReference type="RefSeq" id="WP_204517367.1">
    <property type="nucleotide sequence ID" value="NZ_JAFBEB010000003.1"/>
</dbReference>
<sequence>MGTHVSEEQKRFFEQEGYLVVKGVYSRAEVEQVNEEYFKFWLDLMASGKIQQDSKRPLESVFPRLRDYHRENETVTKFIIDPRLMEIMEYLLGEPILVIQTSYYFKTPGTRGLPYHQDNYSIGVVPDTTYAAWVSLDPSDQENGGLSFVRKTQQFELLSPKVVPETVSVYGQMIEVPEGYETVEVTTEPGDVVIFNGNILHGSSENFSRHRFRRVLVTHYARESMEKITLNYNYLINKRGERVRKLLNPEPKVLETKNNIFEFRNATYFDQIIKRNEK</sequence>
<dbReference type="Pfam" id="PF05721">
    <property type="entry name" value="PhyH"/>
    <property type="match status" value="1"/>
</dbReference>
<keyword evidence="2" id="KW-1185">Reference proteome</keyword>